<evidence type="ECO:0000256" key="9">
    <source>
        <dbReference type="ARBA" id="ARBA00023239"/>
    </source>
</evidence>
<keyword evidence="10" id="KW-1208">Phospholipid metabolism</keyword>
<evidence type="ECO:0000256" key="5">
    <source>
        <dbReference type="ARBA" id="ARBA00022793"/>
    </source>
</evidence>
<dbReference type="Proteomes" id="UP000002222">
    <property type="component" value="Chromosome"/>
</dbReference>
<evidence type="ECO:0000256" key="7">
    <source>
        <dbReference type="ARBA" id="ARBA00023145"/>
    </source>
</evidence>
<gene>
    <name evidence="13" type="ordered locus">Sdel_0749</name>
</gene>
<comment type="pathway">
    <text evidence="12">Phospholipid metabolism; phosphatidylethanolamine biosynthesis.</text>
</comment>
<name>D1B112_SULD5</name>
<keyword evidence="4" id="KW-0444">Lipid biosynthesis</keyword>
<comment type="pathway">
    <text evidence="2">Lipid metabolism.</text>
</comment>
<evidence type="ECO:0000256" key="2">
    <source>
        <dbReference type="ARBA" id="ARBA00005189"/>
    </source>
</evidence>
<dbReference type="PANTHER" id="PTHR10067">
    <property type="entry name" value="PHOSPHATIDYLSERINE DECARBOXYLASE"/>
    <property type="match status" value="1"/>
</dbReference>
<accession>D1B112</accession>
<dbReference type="KEGG" id="sdl:Sdel_0749"/>
<dbReference type="eggNOG" id="COG0688">
    <property type="taxonomic scope" value="Bacteria"/>
</dbReference>
<comment type="cofactor">
    <cofactor evidence="1">
        <name>pyruvate</name>
        <dbReference type="ChEBI" id="CHEBI:15361"/>
    </cofactor>
</comment>
<evidence type="ECO:0000256" key="3">
    <source>
        <dbReference type="ARBA" id="ARBA00012243"/>
    </source>
</evidence>
<keyword evidence="6" id="KW-0443">Lipid metabolism</keyword>
<evidence type="ECO:0000256" key="8">
    <source>
        <dbReference type="ARBA" id="ARBA00023209"/>
    </source>
</evidence>
<keyword evidence="7" id="KW-0865">Zymogen</keyword>
<keyword evidence="14" id="KW-1185">Reference proteome</keyword>
<evidence type="ECO:0000256" key="11">
    <source>
        <dbReference type="ARBA" id="ARBA00023317"/>
    </source>
</evidence>
<evidence type="ECO:0000256" key="1">
    <source>
        <dbReference type="ARBA" id="ARBA00001928"/>
    </source>
</evidence>
<dbReference type="GO" id="GO:0006646">
    <property type="term" value="P:phosphatidylethanolamine biosynthetic process"/>
    <property type="evidence" value="ECO:0007669"/>
    <property type="project" value="UniProtKB-UniPathway"/>
</dbReference>
<keyword evidence="9 13" id="KW-0456">Lyase</keyword>
<evidence type="ECO:0000256" key="6">
    <source>
        <dbReference type="ARBA" id="ARBA00023098"/>
    </source>
</evidence>
<keyword evidence="8" id="KW-0594">Phospholipid biosynthesis</keyword>
<dbReference type="Pfam" id="PF02666">
    <property type="entry name" value="PS_Dcarbxylase"/>
    <property type="match status" value="1"/>
</dbReference>
<dbReference type="GO" id="GO:0004609">
    <property type="term" value="F:phosphatidylserine decarboxylase activity"/>
    <property type="evidence" value="ECO:0007669"/>
    <property type="project" value="UniProtKB-EC"/>
</dbReference>
<evidence type="ECO:0000256" key="4">
    <source>
        <dbReference type="ARBA" id="ARBA00022516"/>
    </source>
</evidence>
<keyword evidence="11" id="KW-0670">Pyruvate</keyword>
<dbReference type="NCBIfam" id="NF003038">
    <property type="entry name" value="PRK03934.1"/>
    <property type="match status" value="1"/>
</dbReference>
<dbReference type="STRING" id="525898.Sdel_0749"/>
<dbReference type="NCBIfam" id="TIGR00163">
    <property type="entry name" value="PS_decarb"/>
    <property type="match status" value="1"/>
</dbReference>
<dbReference type="AlphaFoldDB" id="D1B112"/>
<dbReference type="PANTHER" id="PTHR10067:SF6">
    <property type="entry name" value="PHOSPHATIDYLSERINE DECARBOXYLASE PROENZYME, MITOCHONDRIAL"/>
    <property type="match status" value="1"/>
</dbReference>
<reference evidence="13 14" key="2">
    <citation type="journal article" date="2010" name="Stand. Genomic Sci.">
        <title>Complete genome sequence of Sulfurospirillum deleyianum type strain (5175).</title>
        <authorList>
            <person name="Sikorski J."/>
            <person name="Lapidus A."/>
            <person name="Copeland A."/>
            <person name="Glavina Del Rio T."/>
            <person name="Nolan M."/>
            <person name="Lucas S."/>
            <person name="Chen F."/>
            <person name="Tice H."/>
            <person name="Cheng J.F."/>
            <person name="Saunders E."/>
            <person name="Bruce D."/>
            <person name="Goodwin L."/>
            <person name="Pitluck S."/>
            <person name="Ovchinnikova G."/>
            <person name="Pati A."/>
            <person name="Ivanova N."/>
            <person name="Mavromatis K."/>
            <person name="Chen A."/>
            <person name="Palaniappan K."/>
            <person name="Chain P."/>
            <person name="Land M."/>
            <person name="Hauser L."/>
            <person name="Chang Y.J."/>
            <person name="Jeffries C.D."/>
            <person name="Brettin T."/>
            <person name="Detter J.C."/>
            <person name="Han C."/>
            <person name="Rohde M."/>
            <person name="Lang E."/>
            <person name="Spring S."/>
            <person name="Goker M."/>
            <person name="Bristow J."/>
            <person name="Eisen J.A."/>
            <person name="Markowitz V."/>
            <person name="Hugenholtz P."/>
            <person name="Kyrpides N.C."/>
            <person name="Klenk H.P."/>
        </authorList>
    </citation>
    <scope>NUCLEOTIDE SEQUENCE [LARGE SCALE GENOMIC DNA]</scope>
    <source>
        <strain evidence="14">ATCC 51133 / DSM 6946 / 5175</strain>
    </source>
</reference>
<dbReference type="UniPathway" id="UPA00558"/>
<dbReference type="InterPro" id="IPR033177">
    <property type="entry name" value="PSD-B"/>
</dbReference>
<proteinExistence type="predicted"/>
<dbReference type="HOGENOM" id="CLU_029061_4_0_7"/>
<dbReference type="InterPro" id="IPR003817">
    <property type="entry name" value="PS_Dcarbxylase"/>
</dbReference>
<evidence type="ECO:0000256" key="12">
    <source>
        <dbReference type="ARBA" id="ARBA00024326"/>
    </source>
</evidence>
<dbReference type="EC" id="4.1.1.65" evidence="3"/>
<protein>
    <recommendedName>
        <fullName evidence="3">phosphatidylserine decarboxylase</fullName>
        <ecNumber evidence="3">4.1.1.65</ecNumber>
    </recommendedName>
</protein>
<dbReference type="RefSeq" id="WP_012856548.1">
    <property type="nucleotide sequence ID" value="NC_013512.1"/>
</dbReference>
<evidence type="ECO:0000256" key="10">
    <source>
        <dbReference type="ARBA" id="ARBA00023264"/>
    </source>
</evidence>
<sequence length="295" mass="33870">MQRYPKFKSSIASRVFGVFASKEFPPALQIAINKSYVSTMKVDLSEFEEAKNYPSLNKLFTRKLKHKRLFNINEKTLISPCDSTISAYGKVKHDLALQIKGFSYSVRALLGDYIAKQEKDRLEGGDFVNFYLAPRDYHRYHVPIDMRIAKAVHIPGKLYPVNFKWLKKIEGLFVENERVVLECYTKENQLFYMVFVGALNVGKISFTFDERIQTNAQGALQQCYLYDNLWMKKGEELGMFEMGSTIVMLFEKESVSLELKDIAHIKFGQALGELSGKTTHCDTQRNEQGDAPLIP</sequence>
<evidence type="ECO:0000313" key="13">
    <source>
        <dbReference type="EMBL" id="ACZ11782.1"/>
    </source>
</evidence>
<dbReference type="EMBL" id="CP001816">
    <property type="protein sequence ID" value="ACZ11782.1"/>
    <property type="molecule type" value="Genomic_DNA"/>
</dbReference>
<keyword evidence="5" id="KW-0210">Decarboxylase</keyword>
<dbReference type="OrthoDB" id="9802030at2"/>
<evidence type="ECO:0000313" key="14">
    <source>
        <dbReference type="Proteomes" id="UP000002222"/>
    </source>
</evidence>
<reference evidence="14" key="1">
    <citation type="submission" date="2009-11" db="EMBL/GenBank/DDBJ databases">
        <title>The complete genome of Sulfurospirillum deleyianum DSM 6946.</title>
        <authorList>
            <consortium name="US DOE Joint Genome Institute (JGI-PGF)"/>
            <person name="Lucas S."/>
            <person name="Copeland A."/>
            <person name="Lapidus A."/>
            <person name="Glavina del Rio T."/>
            <person name="Dalin E."/>
            <person name="Tice H."/>
            <person name="Bruce D."/>
            <person name="Goodwin L."/>
            <person name="Pitluck S."/>
            <person name="Kyrpides N."/>
            <person name="Mavromatis K."/>
            <person name="Ivanova N."/>
            <person name="Ovchinnikova G."/>
            <person name="Munk A.C."/>
            <person name="Lu M."/>
            <person name="Brettin T."/>
            <person name="Detter J.C."/>
            <person name="Han C."/>
            <person name="Tapia R."/>
            <person name="Larimer F."/>
            <person name="Land M."/>
            <person name="Hauser L."/>
            <person name="Markowitz V."/>
            <person name="Cheng J.F."/>
            <person name="Hugenholtz P."/>
            <person name="Woyke T."/>
            <person name="Wu D."/>
            <person name="Aumann P."/>
            <person name="Schneider S."/>
            <person name="Lang E."/>
            <person name="Spring S."/>
            <person name="Klenk H.P."/>
            <person name="Eisen J.A."/>
        </authorList>
    </citation>
    <scope>NUCLEOTIDE SEQUENCE [LARGE SCALE GENOMIC DNA]</scope>
    <source>
        <strain evidence="14">ATCC 51133 / DSM 6946 / 5175</strain>
    </source>
</reference>
<organism evidence="13 14">
    <name type="scientific">Sulfurospirillum deleyianum (strain ATCC 51133 / DSM 6946 / 5175)</name>
    <dbReference type="NCBI Taxonomy" id="525898"/>
    <lineage>
        <taxon>Bacteria</taxon>
        <taxon>Pseudomonadati</taxon>
        <taxon>Campylobacterota</taxon>
        <taxon>Epsilonproteobacteria</taxon>
        <taxon>Campylobacterales</taxon>
        <taxon>Sulfurospirillaceae</taxon>
        <taxon>Sulfurospirillum</taxon>
    </lineage>
</organism>